<evidence type="ECO:0000313" key="7">
    <source>
        <dbReference type="EMBL" id="THD67454.1"/>
    </source>
</evidence>
<dbReference type="AlphaFoldDB" id="A0A4S3LZD6"/>
<protein>
    <recommendedName>
        <fullName evidence="9">Lysoplasmalogenase</fullName>
    </recommendedName>
</protein>
<feature type="transmembrane region" description="Helical" evidence="6">
    <location>
        <begin position="64"/>
        <end position="81"/>
    </location>
</feature>
<keyword evidence="8" id="KW-1185">Reference proteome</keyword>
<comment type="similarity">
    <text evidence="2">Belongs to the TMEM86 family.</text>
</comment>
<evidence type="ECO:0000256" key="5">
    <source>
        <dbReference type="ARBA" id="ARBA00023136"/>
    </source>
</evidence>
<evidence type="ECO:0000256" key="2">
    <source>
        <dbReference type="ARBA" id="ARBA00007375"/>
    </source>
</evidence>
<gene>
    <name evidence="7" type="ORF">E7Z59_07270</name>
</gene>
<keyword evidence="3 6" id="KW-0812">Transmembrane</keyword>
<sequence length="250" mass="28452">MPALFRSFNGFAAFFMLVLFFDILLSNMEGMMYYSLITKVLLLVGLLAFFSVNSTSMRRLERNFVFLAIISFSLGEVFMMLTNDLNVIVAGFLLLLAAKLFYSCAFVYKVTLDVDRLLPYLVFVTLYSLTIIYFLYEVPEHIPAYIFLVITLIMVKLAYLRYEKAGFTSFMMVLTGAALVLASETILVFDRSFSSSRLNGFMVIFLYGLSQYFMVNGMVLKSEAAKGVKRLRREGVKKDRTIVKGPVDLS</sequence>
<feature type="transmembrane region" description="Helical" evidence="6">
    <location>
        <begin position="31"/>
        <end position="52"/>
    </location>
</feature>
<dbReference type="GO" id="GO:0016020">
    <property type="term" value="C:membrane"/>
    <property type="evidence" value="ECO:0007669"/>
    <property type="project" value="UniProtKB-SubCell"/>
</dbReference>
<feature type="transmembrane region" description="Helical" evidence="6">
    <location>
        <begin position="87"/>
        <end position="108"/>
    </location>
</feature>
<feature type="transmembrane region" description="Helical" evidence="6">
    <location>
        <begin position="7"/>
        <end position="25"/>
    </location>
</feature>
<keyword evidence="4 6" id="KW-1133">Transmembrane helix</keyword>
<dbReference type="Proteomes" id="UP000305939">
    <property type="component" value="Unassembled WGS sequence"/>
</dbReference>
<feature type="transmembrane region" description="Helical" evidence="6">
    <location>
        <begin position="142"/>
        <end position="160"/>
    </location>
</feature>
<evidence type="ECO:0000256" key="6">
    <source>
        <dbReference type="SAM" id="Phobius"/>
    </source>
</evidence>
<comment type="subcellular location">
    <subcellularLocation>
        <location evidence="1">Membrane</location>
        <topology evidence="1">Multi-pass membrane protein</topology>
    </subcellularLocation>
</comment>
<proteinExistence type="inferred from homology"/>
<evidence type="ECO:0008006" key="9">
    <source>
        <dbReference type="Google" id="ProtNLM"/>
    </source>
</evidence>
<feature type="transmembrane region" description="Helical" evidence="6">
    <location>
        <begin position="117"/>
        <end position="136"/>
    </location>
</feature>
<dbReference type="EMBL" id="SSMC01000002">
    <property type="protein sequence ID" value="THD67454.1"/>
    <property type="molecule type" value="Genomic_DNA"/>
</dbReference>
<organism evidence="7 8">
    <name type="scientific">Robertkochia marina</name>
    <dbReference type="NCBI Taxonomy" id="1227945"/>
    <lineage>
        <taxon>Bacteria</taxon>
        <taxon>Pseudomonadati</taxon>
        <taxon>Bacteroidota</taxon>
        <taxon>Flavobacteriia</taxon>
        <taxon>Flavobacteriales</taxon>
        <taxon>Flavobacteriaceae</taxon>
        <taxon>Robertkochia</taxon>
    </lineage>
</organism>
<accession>A0A4S3LZD6</accession>
<dbReference type="OrthoDB" id="5651790at2"/>
<evidence type="ECO:0000256" key="4">
    <source>
        <dbReference type="ARBA" id="ARBA00022989"/>
    </source>
</evidence>
<evidence type="ECO:0000256" key="3">
    <source>
        <dbReference type="ARBA" id="ARBA00022692"/>
    </source>
</evidence>
<feature type="transmembrane region" description="Helical" evidence="6">
    <location>
        <begin position="167"/>
        <end position="189"/>
    </location>
</feature>
<comment type="caution">
    <text evidence="7">The sequence shown here is derived from an EMBL/GenBank/DDBJ whole genome shotgun (WGS) entry which is preliminary data.</text>
</comment>
<name>A0A4S3LZD6_9FLAO</name>
<reference evidence="7 8" key="1">
    <citation type="submission" date="2019-04" db="EMBL/GenBank/DDBJ databases">
        <title>Draft genome sequence of Robertkochia marina CC-AMO-30D.</title>
        <authorList>
            <person name="Hameed A."/>
            <person name="Lin S.-Y."/>
            <person name="Shahina M."/>
            <person name="Lai W.-A."/>
            <person name="Young C.-C."/>
        </authorList>
    </citation>
    <scope>NUCLEOTIDE SEQUENCE [LARGE SCALE GENOMIC DNA]</scope>
    <source>
        <strain evidence="7 8">CC-AMO-30D</strain>
    </source>
</reference>
<evidence type="ECO:0000313" key="8">
    <source>
        <dbReference type="Proteomes" id="UP000305939"/>
    </source>
</evidence>
<dbReference type="InterPro" id="IPR012506">
    <property type="entry name" value="TMEM86B-like"/>
</dbReference>
<dbReference type="RefSeq" id="WP_136335659.1">
    <property type="nucleotide sequence ID" value="NZ_QXMP01000005.1"/>
</dbReference>
<feature type="transmembrane region" description="Helical" evidence="6">
    <location>
        <begin position="201"/>
        <end position="220"/>
    </location>
</feature>
<evidence type="ECO:0000256" key="1">
    <source>
        <dbReference type="ARBA" id="ARBA00004141"/>
    </source>
</evidence>
<keyword evidence="5 6" id="KW-0472">Membrane</keyword>
<dbReference type="Pfam" id="PF07947">
    <property type="entry name" value="YhhN"/>
    <property type="match status" value="1"/>
</dbReference>